<evidence type="ECO:0000256" key="1">
    <source>
        <dbReference type="SAM" id="MobiDB-lite"/>
    </source>
</evidence>
<dbReference type="AlphaFoldDB" id="A0A0A9HMY0"/>
<feature type="compositionally biased region" description="Basic and acidic residues" evidence="1">
    <location>
        <begin position="55"/>
        <end position="64"/>
    </location>
</feature>
<dbReference type="EMBL" id="GBRH01160707">
    <property type="protein sequence ID" value="JAE37189.1"/>
    <property type="molecule type" value="Transcribed_RNA"/>
</dbReference>
<feature type="compositionally biased region" description="Low complexity" evidence="1">
    <location>
        <begin position="34"/>
        <end position="48"/>
    </location>
</feature>
<organism evidence="2">
    <name type="scientific">Arundo donax</name>
    <name type="common">Giant reed</name>
    <name type="synonym">Donax arundinaceus</name>
    <dbReference type="NCBI Taxonomy" id="35708"/>
    <lineage>
        <taxon>Eukaryota</taxon>
        <taxon>Viridiplantae</taxon>
        <taxon>Streptophyta</taxon>
        <taxon>Embryophyta</taxon>
        <taxon>Tracheophyta</taxon>
        <taxon>Spermatophyta</taxon>
        <taxon>Magnoliopsida</taxon>
        <taxon>Liliopsida</taxon>
        <taxon>Poales</taxon>
        <taxon>Poaceae</taxon>
        <taxon>PACMAD clade</taxon>
        <taxon>Arundinoideae</taxon>
        <taxon>Arundineae</taxon>
        <taxon>Arundo</taxon>
    </lineage>
</organism>
<sequence>MGIVESGANELQRHADPVDGGAGTGHGRLGEARGQLTAEARGAAATGTSHNGLGEARRQVTAEA</sequence>
<reference evidence="2" key="1">
    <citation type="submission" date="2014-09" db="EMBL/GenBank/DDBJ databases">
        <authorList>
            <person name="Magalhaes I.L.F."/>
            <person name="Oliveira U."/>
            <person name="Santos F.R."/>
            <person name="Vidigal T.H.D.A."/>
            <person name="Brescovit A.D."/>
            <person name="Santos A.J."/>
        </authorList>
    </citation>
    <scope>NUCLEOTIDE SEQUENCE</scope>
    <source>
        <tissue evidence="2">Shoot tissue taken approximately 20 cm above the soil surface</tissue>
    </source>
</reference>
<name>A0A0A9HMY0_ARUDO</name>
<protein>
    <submittedName>
        <fullName evidence="2">Uncharacterized protein</fullName>
    </submittedName>
</protein>
<proteinExistence type="predicted"/>
<feature type="region of interest" description="Disordered" evidence="1">
    <location>
        <begin position="1"/>
        <end position="64"/>
    </location>
</feature>
<reference evidence="2" key="2">
    <citation type="journal article" date="2015" name="Data Brief">
        <title>Shoot transcriptome of the giant reed, Arundo donax.</title>
        <authorList>
            <person name="Barrero R.A."/>
            <person name="Guerrero F.D."/>
            <person name="Moolhuijzen P."/>
            <person name="Goolsby J.A."/>
            <person name="Tidwell J."/>
            <person name="Bellgard S.E."/>
            <person name="Bellgard M.I."/>
        </authorList>
    </citation>
    <scope>NUCLEOTIDE SEQUENCE</scope>
    <source>
        <tissue evidence="2">Shoot tissue taken approximately 20 cm above the soil surface</tissue>
    </source>
</reference>
<accession>A0A0A9HMY0</accession>
<evidence type="ECO:0000313" key="2">
    <source>
        <dbReference type="EMBL" id="JAE37189.1"/>
    </source>
</evidence>